<evidence type="ECO:0000313" key="1">
    <source>
        <dbReference type="EMBL" id="RDI75992.1"/>
    </source>
</evidence>
<accession>A0A7M2Z282</accession>
<reference evidence="1 2" key="1">
    <citation type="submission" date="2018-07" db="EMBL/GenBank/DDBJ databases">
        <title>High-quality-draft genome sequence of Gaiella occulta.</title>
        <authorList>
            <person name="Severino R."/>
            <person name="Froufe H.J.C."/>
            <person name="Rainey F.A."/>
            <person name="Barroso C."/>
            <person name="Albuquerque L."/>
            <person name="Lobo-Da-Cunha A."/>
            <person name="Da Costa M.S."/>
            <person name="Egas C."/>
        </authorList>
    </citation>
    <scope>NUCLEOTIDE SEQUENCE [LARGE SCALE GENOMIC DNA]</scope>
    <source>
        <strain evidence="1 2">F2-233</strain>
    </source>
</reference>
<gene>
    <name evidence="1" type="ORF">Gocc_0411</name>
</gene>
<dbReference type="EMBL" id="QQZY01000001">
    <property type="protein sequence ID" value="RDI75992.1"/>
    <property type="molecule type" value="Genomic_DNA"/>
</dbReference>
<comment type="caution">
    <text evidence="1">The sequence shown here is derived from an EMBL/GenBank/DDBJ whole genome shotgun (WGS) entry which is preliminary data.</text>
</comment>
<name>A0A7M2Z282_9ACTN</name>
<sequence length="143" mass="16133">MTSAQFLAAAAGLSQDELRALVRTLSVEERAVSDRRLALHALIDRVRTELIALSHESAAGRTPRRARAASEAELRAWAERAVLAREPGSGLDRFSAADVARLLRLLREAEIEISERRRELHDRIDALHEELLGRLQRRVEREV</sequence>
<keyword evidence="2" id="KW-1185">Reference proteome</keyword>
<dbReference type="RefSeq" id="WP_114794859.1">
    <property type="nucleotide sequence ID" value="NZ_QQZY01000001.1"/>
</dbReference>
<organism evidence="1 2">
    <name type="scientific">Gaiella occulta</name>
    <dbReference type="NCBI Taxonomy" id="1002870"/>
    <lineage>
        <taxon>Bacteria</taxon>
        <taxon>Bacillati</taxon>
        <taxon>Actinomycetota</taxon>
        <taxon>Thermoleophilia</taxon>
        <taxon>Gaiellales</taxon>
        <taxon>Gaiellaceae</taxon>
        <taxon>Gaiella</taxon>
    </lineage>
</organism>
<protein>
    <submittedName>
        <fullName evidence="1">Uncharacterized protein</fullName>
    </submittedName>
</protein>
<reference evidence="2" key="2">
    <citation type="journal article" date="2019" name="MicrobiologyOpen">
        <title>High-quality draft genome sequence of Gaiella occulta isolated from a 150 meter deep mineral water borehole and comparison with the genome sequences of other deep-branching lineages of the phylum Actinobacteria.</title>
        <authorList>
            <person name="Severino R."/>
            <person name="Froufe H.J.C."/>
            <person name="Barroso C."/>
            <person name="Albuquerque L."/>
            <person name="Lobo-da-Cunha A."/>
            <person name="da Costa M.S."/>
            <person name="Egas C."/>
        </authorList>
    </citation>
    <scope>NUCLEOTIDE SEQUENCE [LARGE SCALE GENOMIC DNA]</scope>
    <source>
        <strain evidence="2">F2-233</strain>
    </source>
</reference>
<dbReference type="AlphaFoldDB" id="A0A7M2Z282"/>
<proteinExistence type="predicted"/>
<evidence type="ECO:0000313" key="2">
    <source>
        <dbReference type="Proteomes" id="UP000254134"/>
    </source>
</evidence>
<dbReference type="Proteomes" id="UP000254134">
    <property type="component" value="Unassembled WGS sequence"/>
</dbReference>